<keyword evidence="10" id="KW-0007">Acetylation</keyword>
<reference evidence="20 21" key="1">
    <citation type="journal article" date="2021" name="Elife">
        <title>Chloroplast acquisition without the gene transfer in kleptoplastic sea slugs, Plakobranchus ocellatus.</title>
        <authorList>
            <person name="Maeda T."/>
            <person name="Takahashi S."/>
            <person name="Yoshida T."/>
            <person name="Shimamura S."/>
            <person name="Takaki Y."/>
            <person name="Nagai Y."/>
            <person name="Toyoda A."/>
            <person name="Suzuki Y."/>
            <person name="Arimoto A."/>
            <person name="Ishii H."/>
            <person name="Satoh N."/>
            <person name="Nishiyama T."/>
            <person name="Hasebe M."/>
            <person name="Maruyama T."/>
            <person name="Minagawa J."/>
            <person name="Obokata J."/>
            <person name="Shigenobu S."/>
        </authorList>
    </citation>
    <scope>NUCLEOTIDE SEQUENCE [LARGE SCALE GENOMIC DNA]</scope>
</reference>
<evidence type="ECO:0000256" key="6">
    <source>
        <dbReference type="ARBA" id="ARBA00022553"/>
    </source>
</evidence>
<keyword evidence="13 18" id="KW-0472">Membrane</keyword>
<evidence type="ECO:0000256" key="7">
    <source>
        <dbReference type="ARBA" id="ARBA00022816"/>
    </source>
</evidence>
<keyword evidence="4" id="KW-0158">Chromosome</keyword>
<dbReference type="GO" id="GO:0000973">
    <property type="term" value="P:post-transcriptional tethering of RNA polymerase II gene DNA at nuclear periphery"/>
    <property type="evidence" value="ECO:0007669"/>
    <property type="project" value="TreeGrafter"/>
</dbReference>
<dbReference type="Gene3D" id="1.20.190.50">
    <property type="match status" value="1"/>
</dbReference>
<dbReference type="FunFam" id="1.20.190.50:FF:000001">
    <property type="entry name" value="Nuclear pore complex protein"/>
    <property type="match status" value="1"/>
</dbReference>
<evidence type="ECO:0000313" key="20">
    <source>
        <dbReference type="EMBL" id="GFO36889.1"/>
    </source>
</evidence>
<name>A0AAV4CYH4_9GAST</name>
<evidence type="ECO:0000256" key="17">
    <source>
        <dbReference type="ARBA" id="ARBA00063956"/>
    </source>
</evidence>
<feature type="region of interest" description="Disordered" evidence="19">
    <location>
        <begin position="1"/>
        <end position="29"/>
    </location>
</feature>
<dbReference type="GO" id="GO:0000776">
    <property type="term" value="C:kinetochore"/>
    <property type="evidence" value="ECO:0007669"/>
    <property type="project" value="UniProtKB-KW"/>
</dbReference>
<dbReference type="GO" id="GO:0031080">
    <property type="term" value="C:nuclear pore outer ring"/>
    <property type="evidence" value="ECO:0007669"/>
    <property type="project" value="TreeGrafter"/>
</dbReference>
<evidence type="ECO:0000256" key="11">
    <source>
        <dbReference type="ARBA" id="ARBA00023010"/>
    </source>
</evidence>
<keyword evidence="6" id="KW-0597">Phosphoprotein</keyword>
<proteinExistence type="inferred from homology"/>
<evidence type="ECO:0000256" key="8">
    <source>
        <dbReference type="ARBA" id="ARBA00022838"/>
    </source>
</evidence>
<organism evidence="20 21">
    <name type="scientific">Plakobranchus ocellatus</name>
    <dbReference type="NCBI Taxonomy" id="259542"/>
    <lineage>
        <taxon>Eukaryota</taxon>
        <taxon>Metazoa</taxon>
        <taxon>Spiralia</taxon>
        <taxon>Lophotrochozoa</taxon>
        <taxon>Mollusca</taxon>
        <taxon>Gastropoda</taxon>
        <taxon>Heterobranchia</taxon>
        <taxon>Euthyneura</taxon>
        <taxon>Panpulmonata</taxon>
        <taxon>Sacoglossa</taxon>
        <taxon>Placobranchoidea</taxon>
        <taxon>Plakobranchidae</taxon>
        <taxon>Plakobranchus</taxon>
    </lineage>
</organism>
<dbReference type="InterPro" id="IPR007252">
    <property type="entry name" value="Nup84/Nup107"/>
</dbReference>
<comment type="subunit">
    <text evidence="17">Part of the nuclear pore complex (NPC). Forms part of the Nup160 subcomplex in the nuclear pore which is composed of NUP160, NUP133, NUP107 and Nup96; this complex plays a role in RNA export and in tethering Nup98 and NUP153 to the nucleus. Does not interact with TPR. Interacts with ZNF106.</text>
</comment>
<dbReference type="Gene3D" id="1.10.3450.20">
    <property type="match status" value="1"/>
</dbReference>
<dbReference type="AlphaFoldDB" id="A0AAV4CYH4"/>
<keyword evidence="3 18" id="KW-0813">Transport</keyword>
<evidence type="ECO:0000256" key="1">
    <source>
        <dbReference type="ARBA" id="ARBA00004629"/>
    </source>
</evidence>
<comment type="function">
    <text evidence="18">Functions as a component of the nuclear pore complex (NPC).</text>
</comment>
<sequence length="979" mass="112798">METEEETSIKTFLEQGDVPQPRGEETAKTFKRRSNVNLQKSMQLLNDAVSPSLNRMTRTPRGGLRYLSSLDTSDISEALKFTPGKRQANVKHQPIRSPVPKEVPPYQTEFTEITQGGVELTEDMTLSNVTFIGDEDPGNKASRGLFEAFSNALRQSPASHQAMNLLQDYVAACEEQVNILQKLRRGIVRNQPKFNKTMTTYDVLKLEKETWTLFHCLYKDRLETEEKDNEFMEDDGEEENKTMVWALSEQNIVNRLFEKDSLVRQSQLVVDWLEMCSEENYYERQAKFYIEQPVAWENTLHNLQKQKRGVNSSLSRSITEMDPDAPCRQKLSLDDLDQEDEKYFLRNLFVLIRAGKLEKAQNLCQACGQPWRAATFEGWRLFHDSNYYSTTNLDDVRAIDGNPHRDIWKSVCWGLANEPSMDQYERAIYASLSGNLQAILPVCTSWLDYVWAYFKVMVDTKVEQEVRLLRTVDRKLDSLPEGFEEIELDPLRIFKDIAASIDENVRIQSENWYHLIQKYVILGDISALIEVMYNWIQTNRDSLPSHLLRLMAHVVLFLRSIGHACKEELCEAILLTFVEDLIKNKHRGIVAHYVSSLSPATQVQCYASFLEEIEDREEQQQCLQRAEEEGLDVALITKAVVERIRMRDDGPSFPENSLASDLVITEADKARINAIDWLVFDEAHRSEALKQANAIMRSFIVVKKHAAARQVFEKLPSDTIDVIYRQWHHKTGTGELPPSDSNAIREYLCMKAYLDAVESFNDWFSLFHKGQPAKPSAVEGKASFTDRVAFEHKMKQYNIEKERWMHNLLTQTKTTRDRIYNVLLFADGGWLTDTVEDPEAEEPRQHQMNQLRKLHLPGLCLNLHTVLHSSGLYPEAVQIADVVASELHRLYQNFDKESVQHLLAMISKSSACLLDENKDPLGKLEGKRSRGRQREKIMDGLATWLGPGKVSDILAAIKDRDLWRDMIANAYKQARHLMM</sequence>
<dbReference type="Proteomes" id="UP000735302">
    <property type="component" value="Unassembled WGS sequence"/>
</dbReference>
<evidence type="ECO:0000256" key="5">
    <source>
        <dbReference type="ARBA" id="ARBA00022481"/>
    </source>
</evidence>
<dbReference type="Pfam" id="PF04121">
    <property type="entry name" value="Nup84_Nup100"/>
    <property type="match status" value="1"/>
</dbReference>
<dbReference type="EMBL" id="BLXT01007159">
    <property type="protein sequence ID" value="GFO36889.1"/>
    <property type="molecule type" value="Genomic_DNA"/>
</dbReference>
<dbReference type="FunFam" id="1.10.3450.20:FF:000001">
    <property type="entry name" value="Nuclear pore complex protein"/>
    <property type="match status" value="1"/>
</dbReference>
<evidence type="ECO:0000256" key="14">
    <source>
        <dbReference type="ARBA" id="ARBA00023242"/>
    </source>
</evidence>
<comment type="similarity">
    <text evidence="2 18">Belongs to the nucleoporin Nup84/Nup107 family.</text>
</comment>
<keyword evidence="9" id="KW-0653">Protein transport</keyword>
<protein>
    <recommendedName>
        <fullName evidence="18">Nuclear pore complex protein</fullName>
    </recommendedName>
</protein>
<evidence type="ECO:0000256" key="3">
    <source>
        <dbReference type="ARBA" id="ARBA00022448"/>
    </source>
</evidence>
<evidence type="ECO:0000256" key="16">
    <source>
        <dbReference type="ARBA" id="ARBA00056880"/>
    </source>
</evidence>
<dbReference type="GO" id="GO:0017056">
    <property type="term" value="F:structural constituent of nuclear pore"/>
    <property type="evidence" value="ECO:0007669"/>
    <property type="project" value="UniProtKB-UniRule"/>
</dbReference>
<evidence type="ECO:0000256" key="2">
    <source>
        <dbReference type="ARBA" id="ARBA00009510"/>
    </source>
</evidence>
<evidence type="ECO:0000256" key="10">
    <source>
        <dbReference type="ARBA" id="ARBA00022990"/>
    </source>
</evidence>
<evidence type="ECO:0000256" key="18">
    <source>
        <dbReference type="RuleBase" id="RU365072"/>
    </source>
</evidence>
<gene>
    <name evidence="20" type="ORF">PoB_006339400</name>
</gene>
<keyword evidence="8" id="KW-0995">Kinetochore</keyword>
<evidence type="ECO:0000313" key="21">
    <source>
        <dbReference type="Proteomes" id="UP000735302"/>
    </source>
</evidence>
<dbReference type="GO" id="GO:0031965">
    <property type="term" value="C:nuclear membrane"/>
    <property type="evidence" value="ECO:0007669"/>
    <property type="project" value="UniProtKB-SubCell"/>
</dbReference>
<evidence type="ECO:0000256" key="19">
    <source>
        <dbReference type="SAM" id="MobiDB-lite"/>
    </source>
</evidence>
<evidence type="ECO:0000256" key="9">
    <source>
        <dbReference type="ARBA" id="ARBA00022927"/>
    </source>
</evidence>
<dbReference type="GO" id="GO:0006406">
    <property type="term" value="P:mRNA export from nucleus"/>
    <property type="evidence" value="ECO:0007669"/>
    <property type="project" value="TreeGrafter"/>
</dbReference>
<keyword evidence="5" id="KW-0488">Methylation</keyword>
<dbReference type="PANTHER" id="PTHR13003:SF2">
    <property type="entry name" value="NUCLEAR PORE COMPLEX PROTEIN NUP107"/>
    <property type="match status" value="1"/>
</dbReference>
<keyword evidence="11 18" id="KW-0811">Translocation</keyword>
<keyword evidence="14 18" id="KW-0539">Nucleus</keyword>
<dbReference type="PANTHER" id="PTHR13003">
    <property type="entry name" value="NUP107-RELATED"/>
    <property type="match status" value="1"/>
</dbReference>
<comment type="function">
    <text evidence="16">Plays a role in the nuclear pore complex (NPC) assembly and/or maintenance. Required for the assembly of peripheral proteins into the NPC. May anchor NUP62 to the NPC. Involved in nephrogenesis.</text>
</comment>
<evidence type="ECO:0000256" key="4">
    <source>
        <dbReference type="ARBA" id="ARBA00022454"/>
    </source>
</evidence>
<accession>A0AAV4CYH4</accession>
<keyword evidence="7" id="KW-0509">mRNA transport</keyword>
<evidence type="ECO:0000256" key="12">
    <source>
        <dbReference type="ARBA" id="ARBA00023132"/>
    </source>
</evidence>
<dbReference type="GO" id="GO:0006606">
    <property type="term" value="P:protein import into nucleus"/>
    <property type="evidence" value="ECO:0007669"/>
    <property type="project" value="TreeGrafter"/>
</dbReference>
<keyword evidence="21" id="KW-1185">Reference proteome</keyword>
<comment type="caution">
    <text evidence="20">The sequence shown here is derived from an EMBL/GenBank/DDBJ whole genome shotgun (WGS) entry which is preliminary data.</text>
</comment>
<evidence type="ECO:0000256" key="15">
    <source>
        <dbReference type="ARBA" id="ARBA00023328"/>
    </source>
</evidence>
<keyword evidence="15" id="KW-0137">Centromere</keyword>
<keyword evidence="12 18" id="KW-0906">Nuclear pore complex</keyword>
<comment type="subcellular location">
    <subcellularLocation>
        <location evidence="1">Chromosome</location>
        <location evidence="1">Centromere</location>
        <location evidence="1">Kinetochore</location>
    </subcellularLocation>
    <subcellularLocation>
        <location evidence="18">Nucleus</location>
        <location evidence="18">Nuclear pore complex</location>
    </subcellularLocation>
    <subcellularLocation>
        <location evidence="18">Nucleus membrane</location>
    </subcellularLocation>
</comment>
<evidence type="ECO:0000256" key="13">
    <source>
        <dbReference type="ARBA" id="ARBA00023136"/>
    </source>
</evidence>